<gene>
    <name evidence="2" type="ORF">JX265_010584</name>
</gene>
<proteinExistence type="predicted"/>
<accession>A0A9Q0AKJ2</accession>
<protein>
    <recommendedName>
        <fullName evidence="4">SMP domain-containing protein</fullName>
    </recommendedName>
</protein>
<evidence type="ECO:0000313" key="2">
    <source>
        <dbReference type="EMBL" id="KAI1859107.1"/>
    </source>
</evidence>
<reference evidence="2" key="1">
    <citation type="submission" date="2021-03" db="EMBL/GenBank/DDBJ databases">
        <title>Revisited historic fungal species revealed as producer of novel bioactive compounds through whole genome sequencing and comparative genomics.</title>
        <authorList>
            <person name="Vignolle G.A."/>
            <person name="Hochenegger N."/>
            <person name="Mach R.L."/>
            <person name="Mach-Aigner A.R."/>
            <person name="Javad Rahimi M."/>
            <person name="Salim K.A."/>
            <person name="Chan C.M."/>
            <person name="Lim L.B.L."/>
            <person name="Cai F."/>
            <person name="Druzhinina I.S."/>
            <person name="U'Ren J.M."/>
            <person name="Derntl C."/>
        </authorList>
    </citation>
    <scope>NUCLEOTIDE SEQUENCE</scope>
    <source>
        <strain evidence="2">TUCIM 5799</strain>
    </source>
</reference>
<organism evidence="2 3">
    <name type="scientific">Neoarthrinium moseri</name>
    <dbReference type="NCBI Taxonomy" id="1658444"/>
    <lineage>
        <taxon>Eukaryota</taxon>
        <taxon>Fungi</taxon>
        <taxon>Dikarya</taxon>
        <taxon>Ascomycota</taxon>
        <taxon>Pezizomycotina</taxon>
        <taxon>Sordariomycetes</taxon>
        <taxon>Xylariomycetidae</taxon>
        <taxon>Amphisphaeriales</taxon>
        <taxon>Apiosporaceae</taxon>
        <taxon>Neoarthrinium</taxon>
    </lineage>
</organism>
<evidence type="ECO:0008006" key="4">
    <source>
        <dbReference type="Google" id="ProtNLM"/>
    </source>
</evidence>
<keyword evidence="3" id="KW-1185">Reference proteome</keyword>
<dbReference type="EMBL" id="JAFIMR010000035">
    <property type="protein sequence ID" value="KAI1859107.1"/>
    <property type="molecule type" value="Genomic_DNA"/>
</dbReference>
<comment type="caution">
    <text evidence="2">The sequence shown here is derived from an EMBL/GenBank/DDBJ whole genome shotgun (WGS) entry which is preliminary data.</text>
</comment>
<dbReference type="AlphaFoldDB" id="A0A9Q0AKJ2"/>
<feature type="region of interest" description="Disordered" evidence="1">
    <location>
        <begin position="1"/>
        <end position="66"/>
    </location>
</feature>
<dbReference type="OrthoDB" id="5988651at2759"/>
<dbReference type="Proteomes" id="UP000829685">
    <property type="component" value="Unassembled WGS sequence"/>
</dbReference>
<sequence length="66" mass="6643">MPNHEMSKADSERIQSSQAKSGGDMSQKGFGARAQSASDRNASSAQTQGAGSTNAKTGGNQGAGKK</sequence>
<evidence type="ECO:0000313" key="3">
    <source>
        <dbReference type="Proteomes" id="UP000829685"/>
    </source>
</evidence>
<feature type="compositionally biased region" description="Basic and acidic residues" evidence="1">
    <location>
        <begin position="1"/>
        <end position="13"/>
    </location>
</feature>
<name>A0A9Q0AKJ2_9PEZI</name>
<evidence type="ECO:0000256" key="1">
    <source>
        <dbReference type="SAM" id="MobiDB-lite"/>
    </source>
</evidence>
<feature type="compositionally biased region" description="Polar residues" evidence="1">
    <location>
        <begin position="35"/>
        <end position="58"/>
    </location>
</feature>